<evidence type="ECO:0000256" key="1">
    <source>
        <dbReference type="SAM" id="SignalP"/>
    </source>
</evidence>
<dbReference type="EMBL" id="JBIAHM010000019">
    <property type="protein sequence ID" value="MFE9605387.1"/>
    <property type="molecule type" value="Genomic_DNA"/>
</dbReference>
<feature type="signal peptide" evidence="1">
    <location>
        <begin position="1"/>
        <end position="31"/>
    </location>
</feature>
<organism evidence="2 3">
    <name type="scientific">Streptomyces hokutonensis</name>
    <dbReference type="NCBI Taxonomy" id="1306990"/>
    <lineage>
        <taxon>Bacteria</taxon>
        <taxon>Bacillati</taxon>
        <taxon>Actinomycetota</taxon>
        <taxon>Actinomycetes</taxon>
        <taxon>Kitasatosporales</taxon>
        <taxon>Streptomycetaceae</taxon>
        <taxon>Streptomyces</taxon>
    </lineage>
</organism>
<protein>
    <recommendedName>
        <fullName evidence="4">Peptidase inhibitor family I36</fullName>
    </recommendedName>
</protein>
<proteinExistence type="predicted"/>
<dbReference type="Proteomes" id="UP001601303">
    <property type="component" value="Unassembled WGS sequence"/>
</dbReference>
<keyword evidence="1" id="KW-0732">Signal</keyword>
<reference evidence="2 3" key="1">
    <citation type="submission" date="2024-10" db="EMBL/GenBank/DDBJ databases">
        <title>The Natural Products Discovery Center: Release of the First 8490 Sequenced Strains for Exploring Actinobacteria Biosynthetic Diversity.</title>
        <authorList>
            <person name="Kalkreuter E."/>
            <person name="Kautsar S.A."/>
            <person name="Yang D."/>
            <person name="Bader C.D."/>
            <person name="Teijaro C.N."/>
            <person name="Fluegel L."/>
            <person name="Davis C.M."/>
            <person name="Simpson J.R."/>
            <person name="Lauterbach L."/>
            <person name="Steele A.D."/>
            <person name="Gui C."/>
            <person name="Meng S."/>
            <person name="Li G."/>
            <person name="Viehrig K."/>
            <person name="Ye F."/>
            <person name="Su P."/>
            <person name="Kiefer A.F."/>
            <person name="Nichols A."/>
            <person name="Cepeda A.J."/>
            <person name="Yan W."/>
            <person name="Fan B."/>
            <person name="Jiang Y."/>
            <person name="Adhikari A."/>
            <person name="Zheng C.-J."/>
            <person name="Schuster L."/>
            <person name="Cowan T.M."/>
            <person name="Smanski M.J."/>
            <person name="Chevrette M.G."/>
            <person name="De Carvalho L.P.S."/>
            <person name="Shen B."/>
        </authorList>
    </citation>
    <scope>NUCLEOTIDE SEQUENCE [LARGE SCALE GENOMIC DNA]</scope>
    <source>
        <strain evidence="2 3">NPDC006488</strain>
    </source>
</reference>
<evidence type="ECO:0000313" key="3">
    <source>
        <dbReference type="Proteomes" id="UP001601303"/>
    </source>
</evidence>
<evidence type="ECO:0000313" key="2">
    <source>
        <dbReference type="EMBL" id="MFE9605387.1"/>
    </source>
</evidence>
<feature type="chain" id="PRO_5046834338" description="Peptidase inhibitor family I36" evidence="1">
    <location>
        <begin position="32"/>
        <end position="115"/>
    </location>
</feature>
<gene>
    <name evidence="2" type="ORF">ACFYNQ_43440</name>
</gene>
<comment type="caution">
    <text evidence="2">The sequence shown here is derived from an EMBL/GenBank/DDBJ whole genome shotgun (WGS) entry which is preliminary data.</text>
</comment>
<sequence length="115" mass="12665">MQLLKKHVTRTAVALTLGMGALIGGSSTASAADVHPQYVTYKCDAGRACVYDTSGGVWNMDGCGDNWIYGRFNYARAHGNSFTVYYVNKTWDFVWAGGQRTLDGNNYVERVHVDC</sequence>
<evidence type="ECO:0008006" key="4">
    <source>
        <dbReference type="Google" id="ProtNLM"/>
    </source>
</evidence>
<dbReference type="RefSeq" id="WP_388114160.1">
    <property type="nucleotide sequence ID" value="NZ_JBIAHM010000019.1"/>
</dbReference>
<name>A0ABW6MGW8_9ACTN</name>
<accession>A0ABW6MGW8</accession>
<keyword evidence="3" id="KW-1185">Reference proteome</keyword>